<dbReference type="Gene3D" id="3.40.50.1820">
    <property type="entry name" value="alpha/beta hydrolase"/>
    <property type="match status" value="1"/>
</dbReference>
<dbReference type="Pfam" id="PF00151">
    <property type="entry name" value="Lipase"/>
    <property type="match status" value="1"/>
</dbReference>
<protein>
    <recommendedName>
        <fullName evidence="1">Lipase domain-containing protein</fullName>
    </recommendedName>
</protein>
<sequence>MVNTDVFRSVHRPLNLFPASPDEIRVKIPLLTRSNLHEPQELVATTESLRNSGFRFDVPVKFIVHGFLEDGRKRWVKV</sequence>
<name>T1JA76_STRMM</name>
<dbReference type="EnsemblMetazoa" id="SMAR010635-RA">
    <property type="protein sequence ID" value="SMAR010635-PA"/>
    <property type="gene ID" value="SMAR010635"/>
</dbReference>
<reference evidence="3" key="1">
    <citation type="submission" date="2011-05" db="EMBL/GenBank/DDBJ databases">
        <authorList>
            <person name="Richards S.R."/>
            <person name="Qu J."/>
            <person name="Jiang H."/>
            <person name="Jhangiani S.N."/>
            <person name="Agravi P."/>
            <person name="Goodspeed R."/>
            <person name="Gross S."/>
            <person name="Mandapat C."/>
            <person name="Jackson L."/>
            <person name="Mathew T."/>
            <person name="Pu L."/>
            <person name="Thornton R."/>
            <person name="Saada N."/>
            <person name="Wilczek-Boney K.B."/>
            <person name="Lee S."/>
            <person name="Kovar C."/>
            <person name="Wu Y."/>
            <person name="Scherer S.E."/>
            <person name="Worley K.C."/>
            <person name="Muzny D.M."/>
            <person name="Gibbs R."/>
        </authorList>
    </citation>
    <scope>NUCLEOTIDE SEQUENCE</scope>
    <source>
        <strain evidence="3">Brora</strain>
    </source>
</reference>
<dbReference type="InterPro" id="IPR029058">
    <property type="entry name" value="AB_hydrolase_fold"/>
</dbReference>
<accession>T1JA76</accession>
<dbReference type="GO" id="GO:0016298">
    <property type="term" value="F:lipase activity"/>
    <property type="evidence" value="ECO:0007669"/>
    <property type="project" value="InterPro"/>
</dbReference>
<evidence type="ECO:0000259" key="1">
    <source>
        <dbReference type="Pfam" id="PF00151"/>
    </source>
</evidence>
<reference evidence="2" key="2">
    <citation type="submission" date="2015-02" db="UniProtKB">
        <authorList>
            <consortium name="EnsemblMetazoa"/>
        </authorList>
    </citation>
    <scope>IDENTIFICATION</scope>
</reference>
<dbReference type="AlphaFoldDB" id="T1JA76"/>
<dbReference type="HOGENOM" id="CLU_2625123_0_0_1"/>
<evidence type="ECO:0000313" key="2">
    <source>
        <dbReference type="EnsemblMetazoa" id="SMAR010635-PA"/>
    </source>
</evidence>
<dbReference type="Proteomes" id="UP000014500">
    <property type="component" value="Unassembled WGS sequence"/>
</dbReference>
<dbReference type="STRING" id="126957.T1JA76"/>
<dbReference type="InterPro" id="IPR013818">
    <property type="entry name" value="Lipase"/>
</dbReference>
<dbReference type="EMBL" id="JH431985">
    <property type="status" value="NOT_ANNOTATED_CDS"/>
    <property type="molecule type" value="Genomic_DNA"/>
</dbReference>
<proteinExistence type="predicted"/>
<feature type="domain" description="Lipase" evidence="1">
    <location>
        <begin position="11"/>
        <end position="76"/>
    </location>
</feature>
<organism evidence="2 3">
    <name type="scientific">Strigamia maritima</name>
    <name type="common">European centipede</name>
    <name type="synonym">Geophilus maritimus</name>
    <dbReference type="NCBI Taxonomy" id="126957"/>
    <lineage>
        <taxon>Eukaryota</taxon>
        <taxon>Metazoa</taxon>
        <taxon>Ecdysozoa</taxon>
        <taxon>Arthropoda</taxon>
        <taxon>Myriapoda</taxon>
        <taxon>Chilopoda</taxon>
        <taxon>Pleurostigmophora</taxon>
        <taxon>Geophilomorpha</taxon>
        <taxon>Linotaeniidae</taxon>
        <taxon>Strigamia</taxon>
    </lineage>
</organism>
<evidence type="ECO:0000313" key="3">
    <source>
        <dbReference type="Proteomes" id="UP000014500"/>
    </source>
</evidence>
<keyword evidence="3" id="KW-1185">Reference proteome</keyword>